<dbReference type="Proteomes" id="UP000008064">
    <property type="component" value="Unassembled WGS sequence"/>
</dbReference>
<feature type="compositionally biased region" description="Polar residues" evidence="1">
    <location>
        <begin position="149"/>
        <end position="163"/>
    </location>
</feature>
<protein>
    <submittedName>
        <fullName evidence="2">Uncharacterized protein</fullName>
    </submittedName>
</protein>
<dbReference type="AlphaFoldDB" id="F8P6Y9"/>
<dbReference type="KEGG" id="sla:SERLADRAFT_476106"/>
<feature type="compositionally biased region" description="Polar residues" evidence="1">
    <location>
        <begin position="21"/>
        <end position="39"/>
    </location>
</feature>
<dbReference type="EMBL" id="GL945439">
    <property type="protein sequence ID" value="EGO21205.1"/>
    <property type="molecule type" value="Genomic_DNA"/>
</dbReference>
<dbReference type="OrthoDB" id="3237291at2759"/>
<evidence type="ECO:0000313" key="2">
    <source>
        <dbReference type="EMBL" id="EGO21205.1"/>
    </source>
</evidence>
<reference evidence="3" key="1">
    <citation type="journal article" date="2011" name="Science">
        <title>The plant cell wall-decomposing machinery underlies the functional diversity of forest fungi.</title>
        <authorList>
            <person name="Eastwood D.C."/>
            <person name="Floudas D."/>
            <person name="Binder M."/>
            <person name="Majcherczyk A."/>
            <person name="Schneider P."/>
            <person name="Aerts A."/>
            <person name="Asiegbu F.O."/>
            <person name="Baker S.E."/>
            <person name="Barry K."/>
            <person name="Bendiksby M."/>
            <person name="Blumentritt M."/>
            <person name="Coutinho P.M."/>
            <person name="Cullen D."/>
            <person name="de Vries R.P."/>
            <person name="Gathman A."/>
            <person name="Goodell B."/>
            <person name="Henrissat B."/>
            <person name="Ihrmark K."/>
            <person name="Kauserud H."/>
            <person name="Kohler A."/>
            <person name="LaButti K."/>
            <person name="Lapidus A."/>
            <person name="Lavin J.L."/>
            <person name="Lee Y.-H."/>
            <person name="Lindquist E."/>
            <person name="Lilly W."/>
            <person name="Lucas S."/>
            <person name="Morin E."/>
            <person name="Murat C."/>
            <person name="Oguiza J.A."/>
            <person name="Park J."/>
            <person name="Pisabarro A.G."/>
            <person name="Riley R."/>
            <person name="Rosling A."/>
            <person name="Salamov A."/>
            <person name="Schmidt O."/>
            <person name="Schmutz J."/>
            <person name="Skrede I."/>
            <person name="Stenlid J."/>
            <person name="Wiebenga A."/>
            <person name="Xie X."/>
            <person name="Kuees U."/>
            <person name="Hibbett D.S."/>
            <person name="Hoffmeister D."/>
            <person name="Hoegberg N."/>
            <person name="Martin F."/>
            <person name="Grigoriev I.V."/>
            <person name="Watkinson S.C."/>
        </authorList>
    </citation>
    <scope>NUCLEOTIDE SEQUENCE [LARGE SCALE GENOMIC DNA]</scope>
    <source>
        <strain evidence="3">S7.9</strain>
    </source>
</reference>
<feature type="compositionally biased region" description="Polar residues" evidence="1">
    <location>
        <begin position="123"/>
        <end position="137"/>
    </location>
</feature>
<feature type="compositionally biased region" description="Basic and acidic residues" evidence="1">
    <location>
        <begin position="48"/>
        <end position="59"/>
    </location>
</feature>
<evidence type="ECO:0000313" key="3">
    <source>
        <dbReference type="Proteomes" id="UP000008064"/>
    </source>
</evidence>
<dbReference type="GeneID" id="18820746"/>
<feature type="non-terminal residue" evidence="2">
    <location>
        <position position="170"/>
    </location>
</feature>
<feature type="region of interest" description="Disordered" evidence="1">
    <location>
        <begin position="89"/>
        <end position="170"/>
    </location>
</feature>
<proteinExistence type="predicted"/>
<gene>
    <name evidence="2" type="ORF">SERLADRAFT_476106</name>
</gene>
<name>F8P6Y9_SERL9</name>
<evidence type="ECO:0000256" key="1">
    <source>
        <dbReference type="SAM" id="MobiDB-lite"/>
    </source>
</evidence>
<accession>F8P6Y9</accession>
<organism evidence="3">
    <name type="scientific">Serpula lacrymans var. lacrymans (strain S7.9)</name>
    <name type="common">Dry rot fungus</name>
    <dbReference type="NCBI Taxonomy" id="578457"/>
    <lineage>
        <taxon>Eukaryota</taxon>
        <taxon>Fungi</taxon>
        <taxon>Dikarya</taxon>
        <taxon>Basidiomycota</taxon>
        <taxon>Agaricomycotina</taxon>
        <taxon>Agaricomycetes</taxon>
        <taxon>Agaricomycetidae</taxon>
        <taxon>Boletales</taxon>
        <taxon>Coniophorineae</taxon>
        <taxon>Serpulaceae</taxon>
        <taxon>Serpula</taxon>
    </lineage>
</organism>
<dbReference type="HOGENOM" id="CLU_1566651_0_0_1"/>
<feature type="region of interest" description="Disordered" evidence="1">
    <location>
        <begin position="21"/>
        <end position="70"/>
    </location>
</feature>
<dbReference type="RefSeq" id="XP_007322162.1">
    <property type="nucleotide sequence ID" value="XM_007322100.1"/>
</dbReference>
<sequence length="170" mass="17758">MAASKAQVPPVNLKERIAALQQRNVSPSQHPSTQPSNKSAPAFGAGGLRDRIAKFEEKGGVPVPRASFGMNVPQLAENAPARRRGELYANRVQGLGRPTGAPASRSGSPLPNVDDLAPRKRCISTSAAGLDNSSLAQNDGPVPPLPSNGPFSNPRRNTLTANLAGTRRVA</sequence>